<organism evidence="1 2">
    <name type="scientific">Mortierella isabellina</name>
    <name type="common">Filamentous fungus</name>
    <name type="synonym">Umbelopsis isabellina</name>
    <dbReference type="NCBI Taxonomy" id="91625"/>
    <lineage>
        <taxon>Eukaryota</taxon>
        <taxon>Fungi</taxon>
        <taxon>Fungi incertae sedis</taxon>
        <taxon>Mucoromycota</taxon>
        <taxon>Mucoromycotina</taxon>
        <taxon>Umbelopsidomycetes</taxon>
        <taxon>Umbelopsidales</taxon>
        <taxon>Umbelopsidaceae</taxon>
        <taxon>Umbelopsis</taxon>
    </lineage>
</organism>
<dbReference type="Proteomes" id="UP000654370">
    <property type="component" value="Unassembled WGS sequence"/>
</dbReference>
<protein>
    <submittedName>
        <fullName evidence="1">Uncharacterized protein</fullName>
    </submittedName>
</protein>
<evidence type="ECO:0000313" key="2">
    <source>
        <dbReference type="Proteomes" id="UP000654370"/>
    </source>
</evidence>
<name>A0A8H7UHP3_MORIS</name>
<dbReference type="Gene3D" id="3.80.10.10">
    <property type="entry name" value="Ribonuclease Inhibitor"/>
    <property type="match status" value="1"/>
</dbReference>
<sequence length="124" mass="14199">MEVSYGLGPYHRAFENLESLDMSFCAWVDDATIDTVCQFGNLRKLSMRWCQRVPLQSIFEIVQYLPMLNSLDVRHVHSINSPEVIKFILYMRPSLLEVHFTRAQTVMACAKRLLGGEVEMVASG</sequence>
<gene>
    <name evidence="1" type="ORF">INT43_002684</name>
</gene>
<accession>A0A8H7UHP3</accession>
<dbReference type="SUPFAM" id="SSF52047">
    <property type="entry name" value="RNI-like"/>
    <property type="match status" value="1"/>
</dbReference>
<evidence type="ECO:0000313" key="1">
    <source>
        <dbReference type="EMBL" id="KAG2186246.1"/>
    </source>
</evidence>
<dbReference type="OrthoDB" id="550575at2759"/>
<dbReference type="InterPro" id="IPR032675">
    <property type="entry name" value="LRR_dom_sf"/>
</dbReference>
<reference evidence="1" key="1">
    <citation type="submission" date="2020-12" db="EMBL/GenBank/DDBJ databases">
        <title>Metabolic potential, ecology and presence of endohyphal bacteria is reflected in genomic diversity of Mucoromycotina.</title>
        <authorList>
            <person name="Muszewska A."/>
            <person name="Okrasinska A."/>
            <person name="Steczkiewicz K."/>
            <person name="Drgas O."/>
            <person name="Orlowska M."/>
            <person name="Perlinska-Lenart U."/>
            <person name="Aleksandrzak-Piekarczyk T."/>
            <person name="Szatraj K."/>
            <person name="Zielenkiewicz U."/>
            <person name="Pilsyk S."/>
            <person name="Malc E."/>
            <person name="Mieczkowski P."/>
            <person name="Kruszewska J.S."/>
            <person name="Biernat P."/>
            <person name="Pawlowska J."/>
        </authorList>
    </citation>
    <scope>NUCLEOTIDE SEQUENCE</scope>
    <source>
        <strain evidence="1">WA0000067209</strain>
    </source>
</reference>
<comment type="caution">
    <text evidence="1">The sequence shown here is derived from an EMBL/GenBank/DDBJ whole genome shotgun (WGS) entry which is preliminary data.</text>
</comment>
<proteinExistence type="predicted"/>
<dbReference type="EMBL" id="JAEPQZ010000001">
    <property type="protein sequence ID" value="KAG2186246.1"/>
    <property type="molecule type" value="Genomic_DNA"/>
</dbReference>
<dbReference type="AlphaFoldDB" id="A0A8H7UHP3"/>
<keyword evidence="2" id="KW-1185">Reference proteome</keyword>